<keyword evidence="5 8" id="KW-0449">Lipoprotein</keyword>
<keyword evidence="2 7" id="KW-0732">Signal</keyword>
<evidence type="ECO:0000256" key="1">
    <source>
        <dbReference type="ARBA" id="ARBA00022475"/>
    </source>
</evidence>
<accession>A0A7T0PEA1</accession>
<keyword evidence="4" id="KW-0564">Palmitate</keyword>
<evidence type="ECO:0000256" key="4">
    <source>
        <dbReference type="ARBA" id="ARBA00023139"/>
    </source>
</evidence>
<evidence type="ECO:0000256" key="6">
    <source>
        <dbReference type="SAM" id="MobiDB-lite"/>
    </source>
</evidence>
<evidence type="ECO:0000256" key="5">
    <source>
        <dbReference type="ARBA" id="ARBA00023288"/>
    </source>
</evidence>
<dbReference type="AlphaFoldDB" id="A0A7T0PEA1"/>
<evidence type="ECO:0000313" key="8">
    <source>
        <dbReference type="EMBL" id="QPK82575.1"/>
    </source>
</evidence>
<dbReference type="KEGG" id="cqn:G7Y29_06710"/>
<evidence type="ECO:0000313" key="9">
    <source>
        <dbReference type="Proteomes" id="UP000594586"/>
    </source>
</evidence>
<protein>
    <submittedName>
        <fullName evidence="8">LppP/LprE family lipoprotein</fullName>
    </submittedName>
</protein>
<feature type="chain" id="PRO_5032543024" evidence="7">
    <location>
        <begin position="33"/>
        <end position="208"/>
    </location>
</feature>
<organism evidence="8 9">
    <name type="scientific">Corynebacterium qintianiae</name>
    <dbReference type="NCBI Taxonomy" id="2709392"/>
    <lineage>
        <taxon>Bacteria</taxon>
        <taxon>Bacillati</taxon>
        <taxon>Actinomycetota</taxon>
        <taxon>Actinomycetes</taxon>
        <taxon>Mycobacteriales</taxon>
        <taxon>Corynebacteriaceae</taxon>
        <taxon>Corynebacterium</taxon>
    </lineage>
</organism>
<evidence type="ECO:0000256" key="2">
    <source>
        <dbReference type="ARBA" id="ARBA00022729"/>
    </source>
</evidence>
<evidence type="ECO:0000256" key="3">
    <source>
        <dbReference type="ARBA" id="ARBA00023136"/>
    </source>
</evidence>
<keyword evidence="3" id="KW-0472">Membrane</keyword>
<dbReference type="Proteomes" id="UP000594586">
    <property type="component" value="Chromosome"/>
</dbReference>
<dbReference type="PROSITE" id="PS51257">
    <property type="entry name" value="PROKAR_LIPOPROTEIN"/>
    <property type="match status" value="1"/>
</dbReference>
<dbReference type="InterPro" id="IPR025971">
    <property type="entry name" value="LppP/LprE"/>
</dbReference>
<proteinExistence type="predicted"/>
<dbReference type="EMBL" id="CP064955">
    <property type="protein sequence ID" value="QPK82575.1"/>
    <property type="molecule type" value="Genomic_DNA"/>
</dbReference>
<evidence type="ECO:0000256" key="7">
    <source>
        <dbReference type="SAM" id="SignalP"/>
    </source>
</evidence>
<gene>
    <name evidence="8" type="ORF">G7Y29_06710</name>
</gene>
<keyword evidence="9" id="KW-1185">Reference proteome</keyword>
<feature type="signal peptide" evidence="7">
    <location>
        <begin position="1"/>
        <end position="32"/>
    </location>
</feature>
<sequence length="208" mass="21366">MSVGFTKRRGRKAPAAACALVAVLGVAGCSAAQDGAQPAAEPTVTTKTTTEFTTVPATTGGTPSAETPTAAAAPGGAECGSDDAETAIRSNIGKLPQEQHPWDPDTAFAGYDPCANLSWAVVTIEGGTASSPYQIMLFHKGDYLGTATLDSFGFAPGVTQVDDSTIDVVFRHPEPGDTNADPKGRNYATFTWSDAEHRVIMTGDAPAS</sequence>
<reference evidence="8 9" key="1">
    <citation type="submission" date="2020-11" db="EMBL/GenBank/DDBJ databases">
        <title>Corynebacterium sp. MC1420.</title>
        <authorList>
            <person name="Zhou J."/>
        </authorList>
    </citation>
    <scope>NUCLEOTIDE SEQUENCE [LARGE SCALE GENOMIC DNA]</scope>
    <source>
        <strain evidence="8 9">MC1420</strain>
    </source>
</reference>
<keyword evidence="1" id="KW-1003">Cell membrane</keyword>
<name>A0A7T0PEA1_9CORY</name>
<feature type="region of interest" description="Disordered" evidence="6">
    <location>
        <begin position="33"/>
        <end position="83"/>
    </location>
</feature>
<feature type="compositionally biased region" description="Low complexity" evidence="6">
    <location>
        <begin position="40"/>
        <end position="76"/>
    </location>
</feature>
<dbReference type="Pfam" id="PF14041">
    <property type="entry name" value="Lipoprotein_21"/>
    <property type="match status" value="1"/>
</dbReference>